<dbReference type="Proteomes" id="UP000234275">
    <property type="component" value="Unassembled WGS sequence"/>
</dbReference>
<dbReference type="OrthoDB" id="2331100at2759"/>
<dbReference type="CDD" id="cd00920">
    <property type="entry name" value="Cupredoxin"/>
    <property type="match status" value="1"/>
</dbReference>
<dbReference type="GeneID" id="36561245"/>
<protein>
    <recommendedName>
        <fullName evidence="3">Phytocyanin domain-containing protein</fullName>
    </recommendedName>
</protein>
<dbReference type="EMBL" id="MSFO01000006">
    <property type="protein sequence ID" value="PLB47430.1"/>
    <property type="molecule type" value="Genomic_DNA"/>
</dbReference>
<evidence type="ECO:0000313" key="1">
    <source>
        <dbReference type="EMBL" id="PLB47430.1"/>
    </source>
</evidence>
<sequence length="139" mass="15134">MPSPVVAAGPKDPIQTVIVGGPSNTGGFNPPTLQVDRGSRVHFDFLAVNHTLTESTFDNPCQKKPGALIDTDFNNANPDNLPNQHPFDYTFESNEPRYFYCKQGAGTSASHCAHGEVFAVNINETVFTDFRERAMASDS</sequence>
<keyword evidence="2" id="KW-1185">Reference proteome</keyword>
<dbReference type="PANTHER" id="PTHR34883">
    <property type="entry name" value="SERINE-RICH PROTEIN, PUTATIVE-RELATED-RELATED"/>
    <property type="match status" value="1"/>
</dbReference>
<gene>
    <name evidence="1" type="ORF">P170DRAFT_478278</name>
</gene>
<dbReference type="AlphaFoldDB" id="A0A2I2G3H8"/>
<dbReference type="RefSeq" id="XP_024702732.1">
    <property type="nucleotide sequence ID" value="XM_024853547.1"/>
</dbReference>
<dbReference type="STRING" id="1392250.A0A2I2G3H8"/>
<dbReference type="PANTHER" id="PTHR34883:SF15">
    <property type="entry name" value="EXTRACELLULAR SERINE-RICH PROTEIN"/>
    <property type="match status" value="1"/>
</dbReference>
<proteinExistence type="predicted"/>
<evidence type="ECO:0000313" key="2">
    <source>
        <dbReference type="Proteomes" id="UP000234275"/>
    </source>
</evidence>
<dbReference type="InterPro" id="IPR008972">
    <property type="entry name" value="Cupredoxin"/>
</dbReference>
<reference evidence="1 2" key="1">
    <citation type="submission" date="2016-12" db="EMBL/GenBank/DDBJ databases">
        <title>The genomes of Aspergillus section Nigri reveals drivers in fungal speciation.</title>
        <authorList>
            <consortium name="DOE Joint Genome Institute"/>
            <person name="Vesth T.C."/>
            <person name="Nybo J."/>
            <person name="Theobald S."/>
            <person name="Brandl J."/>
            <person name="Frisvad J.C."/>
            <person name="Nielsen K.F."/>
            <person name="Lyhne E.K."/>
            <person name="Kogle M.E."/>
            <person name="Kuo A."/>
            <person name="Riley R."/>
            <person name="Clum A."/>
            <person name="Nolan M."/>
            <person name="Lipzen A."/>
            <person name="Salamov A."/>
            <person name="Henrissat B."/>
            <person name="Wiebenga A."/>
            <person name="De Vries R.P."/>
            <person name="Grigoriev I.V."/>
            <person name="Mortensen U.H."/>
            <person name="Andersen M.R."/>
            <person name="Baker S.E."/>
        </authorList>
    </citation>
    <scope>NUCLEOTIDE SEQUENCE [LARGE SCALE GENOMIC DNA]</scope>
    <source>
        <strain evidence="1 2">IBT 23096</strain>
    </source>
</reference>
<dbReference type="InterPro" id="IPR052953">
    <property type="entry name" value="Ser-rich/MCO-related"/>
</dbReference>
<dbReference type="SUPFAM" id="SSF49503">
    <property type="entry name" value="Cupredoxins"/>
    <property type="match status" value="1"/>
</dbReference>
<dbReference type="VEuPathDB" id="FungiDB:P170DRAFT_478278"/>
<organism evidence="1 2">
    <name type="scientific">Aspergillus steynii IBT 23096</name>
    <dbReference type="NCBI Taxonomy" id="1392250"/>
    <lineage>
        <taxon>Eukaryota</taxon>
        <taxon>Fungi</taxon>
        <taxon>Dikarya</taxon>
        <taxon>Ascomycota</taxon>
        <taxon>Pezizomycotina</taxon>
        <taxon>Eurotiomycetes</taxon>
        <taxon>Eurotiomycetidae</taxon>
        <taxon>Eurotiales</taxon>
        <taxon>Aspergillaceae</taxon>
        <taxon>Aspergillus</taxon>
        <taxon>Aspergillus subgen. Circumdati</taxon>
    </lineage>
</organism>
<name>A0A2I2G3H8_9EURO</name>
<dbReference type="Gene3D" id="2.60.40.420">
    <property type="entry name" value="Cupredoxins - blue copper proteins"/>
    <property type="match status" value="1"/>
</dbReference>
<comment type="caution">
    <text evidence="1">The sequence shown here is derived from an EMBL/GenBank/DDBJ whole genome shotgun (WGS) entry which is preliminary data.</text>
</comment>
<evidence type="ECO:0008006" key="3">
    <source>
        <dbReference type="Google" id="ProtNLM"/>
    </source>
</evidence>
<accession>A0A2I2G3H8</accession>